<proteinExistence type="predicted"/>
<dbReference type="Proteomes" id="UP001153678">
    <property type="component" value="Unassembled WGS sequence"/>
</dbReference>
<evidence type="ECO:0000313" key="3">
    <source>
        <dbReference type="Proteomes" id="UP001153678"/>
    </source>
</evidence>
<sequence length="393" mass="44961">EPSQQSQWRGTDLPGRLSFKANCRATKLDPKPDRKKARGWEEKRSRTQINIHQPINGNGNVIGNTDSTINVGTSVATSKRGLNREKQDEVTKRTKIESQDLPTDLSEEEREPPNLLSPPHYILISSGIEPDEDDSSDEEEGFCLDINTASFDDYLDQNKRDSEWKLLDGRQLVKALNSKTPKWLNYFWKKTKKSKPYLREVSSGLSSIIDLSFEDGMCSWFEKDWANIKKKVYEIVDMEPKGFEGEVENVINTIEEENKLELSHSECAKIPFPTKIVHDRSKCLRTLKGILNNFLKEDLSDKEVRDSKILGIQFSGIELLDDGLYFGLEGPTFEFPTQLMNIKCLRSALKALFFFKENIVEKAKLQSDPTKTNHPLHKILHRSGSSKAKHFKI</sequence>
<feature type="region of interest" description="Disordered" evidence="1">
    <location>
        <begin position="370"/>
        <end position="393"/>
    </location>
</feature>
<gene>
    <name evidence="2" type="ORF">FWILDA_LOCUS15788</name>
</gene>
<reference evidence="2" key="1">
    <citation type="submission" date="2022-08" db="EMBL/GenBank/DDBJ databases">
        <authorList>
            <person name="Kallberg Y."/>
            <person name="Tangrot J."/>
            <person name="Rosling A."/>
        </authorList>
    </citation>
    <scope>NUCLEOTIDE SEQUENCE</scope>
    <source>
        <strain evidence="2">Wild A</strain>
    </source>
</reference>
<dbReference type="OrthoDB" id="2319991at2759"/>
<evidence type="ECO:0000256" key="1">
    <source>
        <dbReference type="SAM" id="MobiDB-lite"/>
    </source>
</evidence>
<keyword evidence="3" id="KW-1185">Reference proteome</keyword>
<feature type="non-terminal residue" evidence="2">
    <location>
        <position position="1"/>
    </location>
</feature>
<accession>A0A9W4T4T6</accession>
<evidence type="ECO:0000313" key="2">
    <source>
        <dbReference type="EMBL" id="CAI2192860.1"/>
    </source>
</evidence>
<organism evidence="2 3">
    <name type="scientific">Funneliformis geosporum</name>
    <dbReference type="NCBI Taxonomy" id="1117311"/>
    <lineage>
        <taxon>Eukaryota</taxon>
        <taxon>Fungi</taxon>
        <taxon>Fungi incertae sedis</taxon>
        <taxon>Mucoromycota</taxon>
        <taxon>Glomeromycotina</taxon>
        <taxon>Glomeromycetes</taxon>
        <taxon>Glomerales</taxon>
        <taxon>Glomeraceae</taxon>
        <taxon>Funneliformis</taxon>
    </lineage>
</organism>
<feature type="region of interest" description="Disordered" evidence="1">
    <location>
        <begin position="1"/>
        <end position="118"/>
    </location>
</feature>
<comment type="caution">
    <text evidence="2">The sequence shown here is derived from an EMBL/GenBank/DDBJ whole genome shotgun (WGS) entry which is preliminary data.</text>
</comment>
<name>A0A9W4T4T6_9GLOM</name>
<protein>
    <submittedName>
        <fullName evidence="2">16072_t:CDS:1</fullName>
    </submittedName>
</protein>
<dbReference type="EMBL" id="CAMKVN010008801">
    <property type="protein sequence ID" value="CAI2192860.1"/>
    <property type="molecule type" value="Genomic_DNA"/>
</dbReference>
<feature type="compositionally biased region" description="Polar residues" evidence="1">
    <location>
        <begin position="47"/>
        <end position="77"/>
    </location>
</feature>
<dbReference type="AlphaFoldDB" id="A0A9W4T4T6"/>
<feature type="compositionally biased region" description="Basic and acidic residues" evidence="1">
    <location>
        <begin position="26"/>
        <end position="45"/>
    </location>
</feature>
<feature type="non-terminal residue" evidence="2">
    <location>
        <position position="393"/>
    </location>
</feature>
<feature type="compositionally biased region" description="Basic and acidic residues" evidence="1">
    <location>
        <begin position="82"/>
        <end position="98"/>
    </location>
</feature>